<keyword evidence="3" id="KW-1185">Reference proteome</keyword>
<keyword evidence="1" id="KW-0732">Signal</keyword>
<organism evidence="2 3">
    <name type="scientific">Anopheles christyi</name>
    <dbReference type="NCBI Taxonomy" id="43041"/>
    <lineage>
        <taxon>Eukaryota</taxon>
        <taxon>Metazoa</taxon>
        <taxon>Ecdysozoa</taxon>
        <taxon>Arthropoda</taxon>
        <taxon>Hexapoda</taxon>
        <taxon>Insecta</taxon>
        <taxon>Pterygota</taxon>
        <taxon>Neoptera</taxon>
        <taxon>Endopterygota</taxon>
        <taxon>Diptera</taxon>
        <taxon>Nematocera</taxon>
        <taxon>Culicoidea</taxon>
        <taxon>Culicidae</taxon>
        <taxon>Anophelinae</taxon>
        <taxon>Anopheles</taxon>
    </lineage>
</organism>
<sequence length="173" mass="19051">MHLVNLPALPIMVLGVFCGATKPSCLEGFLRPLVDDINCILVHGIDINGIIIDFRLKAILADTPALVFIKGLTYPPGLKACIKCKIVGIHDGTKTIYDGTAEDRTDADFRNGDYVKHQKHHTPLVEIAEVDTIEDITIADDIHLFALGIEKKCLKDLQLVLYTLFRSGQNKSS</sequence>
<dbReference type="VEuPathDB" id="VectorBase:ACHR008867"/>
<feature type="signal peptide" evidence="1">
    <location>
        <begin position="1"/>
        <end position="15"/>
    </location>
</feature>
<dbReference type="PANTHER" id="PTHR33053">
    <property type="entry name" value="PROTEIN, PUTATIVE-RELATED"/>
    <property type="match status" value="1"/>
</dbReference>
<dbReference type="EnsemblMetazoa" id="ACHR008867-RA">
    <property type="protein sequence ID" value="ACHR008867-PA"/>
    <property type="gene ID" value="ACHR008867"/>
</dbReference>
<feature type="chain" id="PRO_5012859424" evidence="1">
    <location>
        <begin position="16"/>
        <end position="173"/>
    </location>
</feature>
<evidence type="ECO:0000256" key="1">
    <source>
        <dbReference type="SAM" id="SignalP"/>
    </source>
</evidence>
<evidence type="ECO:0000313" key="3">
    <source>
        <dbReference type="Proteomes" id="UP000075881"/>
    </source>
</evidence>
<dbReference type="PANTHER" id="PTHR33053:SF9">
    <property type="entry name" value="AGAP000105-PA"/>
    <property type="match status" value="1"/>
</dbReference>
<protein>
    <submittedName>
        <fullName evidence="2">Uncharacterized protein</fullName>
    </submittedName>
</protein>
<name>A0A182KDN0_9DIPT</name>
<reference evidence="3" key="1">
    <citation type="submission" date="2013-03" db="EMBL/GenBank/DDBJ databases">
        <title>The Genome Sequence of Anopheles christyi ACHKN1017.</title>
        <authorList>
            <consortium name="The Broad Institute Genomics Platform"/>
            <person name="Neafsey D.E."/>
            <person name="Besansky N."/>
            <person name="Walker B."/>
            <person name="Young S.K."/>
            <person name="Zeng Q."/>
            <person name="Gargeya S."/>
            <person name="Fitzgerald M."/>
            <person name="Haas B."/>
            <person name="Abouelleil A."/>
            <person name="Allen A.W."/>
            <person name="Alvarado L."/>
            <person name="Arachchi H.M."/>
            <person name="Berlin A.M."/>
            <person name="Chapman S.B."/>
            <person name="Gainer-Dewar J."/>
            <person name="Goldberg J."/>
            <person name="Griggs A."/>
            <person name="Gujja S."/>
            <person name="Hansen M."/>
            <person name="Howarth C."/>
            <person name="Imamovic A."/>
            <person name="Ireland A."/>
            <person name="Larimer J."/>
            <person name="McCowan C."/>
            <person name="Murphy C."/>
            <person name="Pearson M."/>
            <person name="Poon T.W."/>
            <person name="Priest M."/>
            <person name="Roberts A."/>
            <person name="Saif S."/>
            <person name="Shea T."/>
            <person name="Sisk P."/>
            <person name="Sykes S."/>
            <person name="Wortman J."/>
            <person name="Nusbaum C."/>
            <person name="Birren B."/>
        </authorList>
    </citation>
    <scope>NUCLEOTIDE SEQUENCE [LARGE SCALE GENOMIC DNA]</scope>
    <source>
        <strain evidence="3">ACHKN1017</strain>
    </source>
</reference>
<dbReference type="Proteomes" id="UP000075881">
    <property type="component" value="Unassembled WGS sequence"/>
</dbReference>
<proteinExistence type="predicted"/>
<dbReference type="AlphaFoldDB" id="A0A182KDN0"/>
<reference evidence="2" key="2">
    <citation type="submission" date="2020-05" db="UniProtKB">
        <authorList>
            <consortium name="EnsemblMetazoa"/>
        </authorList>
    </citation>
    <scope>IDENTIFICATION</scope>
    <source>
        <strain evidence="2">ACHKN1017</strain>
    </source>
</reference>
<evidence type="ECO:0000313" key="2">
    <source>
        <dbReference type="EnsemblMetazoa" id="ACHR008867-PA"/>
    </source>
</evidence>
<accession>A0A182KDN0</accession>